<dbReference type="VEuPathDB" id="MicrosporidiaDB:SLOPH_691"/>
<sequence>MLTIFLTIFPLRVFSSEIFYLKVNDVNKYLSTSHDPTVVDNIDSASKYKIETTNTPGEPYILDVSTNRVFDLKGGGTELITWPTKHNGINQQFIITMNNDNGYMIKNAGGQCLEFINYSNKFLAKPCMYSSKSQSFNVITEDELKNKKQIEDLKKEIEDLRSQLKNNTCSKEQLEVLSDSVKRYNRMVNDSNERIKRHGRHRTLCHEHSHY</sequence>
<feature type="signal peptide" evidence="2">
    <location>
        <begin position="1"/>
        <end position="15"/>
    </location>
</feature>
<dbReference type="InParanoid" id="S7W9S4"/>
<organism evidence="3 4">
    <name type="scientific">Spraguea lophii (strain 42_110)</name>
    <name type="common">Microsporidian parasite</name>
    <dbReference type="NCBI Taxonomy" id="1358809"/>
    <lineage>
        <taxon>Eukaryota</taxon>
        <taxon>Fungi</taxon>
        <taxon>Fungi incertae sedis</taxon>
        <taxon>Microsporidia</taxon>
        <taxon>Spragueidae</taxon>
        <taxon>Spraguea</taxon>
    </lineage>
</organism>
<dbReference type="OMA" id="CHEHSHY"/>
<evidence type="ECO:0000256" key="1">
    <source>
        <dbReference type="SAM" id="Coils"/>
    </source>
</evidence>
<dbReference type="SUPFAM" id="SSF50370">
    <property type="entry name" value="Ricin B-like lectins"/>
    <property type="match status" value="1"/>
</dbReference>
<dbReference type="InterPro" id="IPR035992">
    <property type="entry name" value="Ricin_B-like_lectins"/>
</dbReference>
<reference evidence="4" key="1">
    <citation type="journal article" date="2013" name="PLoS Genet.">
        <title>The genome of Spraguea lophii and the basis of host-microsporidian interactions.</title>
        <authorList>
            <person name="Campbell S.E."/>
            <person name="Williams T.A."/>
            <person name="Yousuf A."/>
            <person name="Soanes D.M."/>
            <person name="Paszkiewicz K.H."/>
            <person name="Williams B.A.P."/>
        </authorList>
    </citation>
    <scope>NUCLEOTIDE SEQUENCE [LARGE SCALE GENOMIC DNA]</scope>
    <source>
        <strain evidence="4">42_110</strain>
    </source>
</reference>
<evidence type="ECO:0000313" key="3">
    <source>
        <dbReference type="EMBL" id="EPR79670.1"/>
    </source>
</evidence>
<accession>S7W9S4</accession>
<dbReference type="AlphaFoldDB" id="S7W9S4"/>
<feature type="coiled-coil region" evidence="1">
    <location>
        <begin position="143"/>
        <end position="177"/>
    </location>
</feature>
<dbReference type="HOGENOM" id="CLU_1200605_0_0_1"/>
<proteinExistence type="predicted"/>
<keyword evidence="4" id="KW-1185">Reference proteome</keyword>
<evidence type="ECO:0000256" key="2">
    <source>
        <dbReference type="SAM" id="SignalP"/>
    </source>
</evidence>
<dbReference type="EMBL" id="ATCN01000161">
    <property type="protein sequence ID" value="EPR79670.1"/>
    <property type="molecule type" value="Genomic_DNA"/>
</dbReference>
<evidence type="ECO:0000313" key="4">
    <source>
        <dbReference type="Proteomes" id="UP000014978"/>
    </source>
</evidence>
<comment type="caution">
    <text evidence="3">The sequence shown here is derived from an EMBL/GenBank/DDBJ whole genome shotgun (WGS) entry which is preliminary data.</text>
</comment>
<name>S7W9S4_SPRLO</name>
<feature type="chain" id="PRO_5012407098" description="Ricin B lectin domain-containing protein" evidence="2">
    <location>
        <begin position="16"/>
        <end position="211"/>
    </location>
</feature>
<dbReference type="Gene3D" id="2.80.10.50">
    <property type="match status" value="1"/>
</dbReference>
<keyword evidence="2" id="KW-0732">Signal</keyword>
<dbReference type="Proteomes" id="UP000014978">
    <property type="component" value="Unassembled WGS sequence"/>
</dbReference>
<evidence type="ECO:0008006" key="5">
    <source>
        <dbReference type="Google" id="ProtNLM"/>
    </source>
</evidence>
<keyword evidence="1" id="KW-0175">Coiled coil</keyword>
<protein>
    <recommendedName>
        <fullName evidence="5">Ricin B lectin domain-containing protein</fullName>
    </recommendedName>
</protein>
<gene>
    <name evidence="3" type="ORF">SLOPH_691</name>
</gene>
<dbReference type="CDD" id="cd00161">
    <property type="entry name" value="beta-trefoil_Ricin-like"/>
    <property type="match status" value="1"/>
</dbReference>